<evidence type="ECO:0000259" key="5">
    <source>
        <dbReference type="Pfam" id="PF00155"/>
    </source>
</evidence>
<keyword evidence="7" id="KW-1185">Reference proteome</keyword>
<evidence type="ECO:0000256" key="4">
    <source>
        <dbReference type="RuleBase" id="RU000481"/>
    </source>
</evidence>
<accession>A0A3N1HN98</accession>
<evidence type="ECO:0000256" key="2">
    <source>
        <dbReference type="ARBA" id="ARBA00022576"/>
    </source>
</evidence>
<dbReference type="GO" id="GO:0030170">
    <property type="term" value="F:pyridoxal phosphate binding"/>
    <property type="evidence" value="ECO:0007669"/>
    <property type="project" value="InterPro"/>
</dbReference>
<dbReference type="CDD" id="cd00609">
    <property type="entry name" value="AAT_like"/>
    <property type="match status" value="1"/>
</dbReference>
<dbReference type="InterPro" id="IPR004838">
    <property type="entry name" value="NHTrfase_class1_PyrdxlP-BS"/>
</dbReference>
<comment type="cofactor">
    <cofactor evidence="1 4">
        <name>pyridoxal 5'-phosphate</name>
        <dbReference type="ChEBI" id="CHEBI:597326"/>
    </cofactor>
</comment>
<comment type="similarity">
    <text evidence="4">Belongs to the class-I pyridoxal-phosphate-dependent aminotransferase family.</text>
</comment>
<dbReference type="GO" id="GO:0008483">
    <property type="term" value="F:transaminase activity"/>
    <property type="evidence" value="ECO:0007669"/>
    <property type="project" value="UniProtKB-KW"/>
</dbReference>
<evidence type="ECO:0000313" key="6">
    <source>
        <dbReference type="EMBL" id="ROP43951.1"/>
    </source>
</evidence>
<dbReference type="PANTHER" id="PTHR42832:SF3">
    <property type="entry name" value="L-GLUTAMINE--4-(METHYLSULFANYL)-2-OXOBUTANOATE AMINOTRANSFERASE"/>
    <property type="match status" value="1"/>
</dbReference>
<evidence type="ECO:0000256" key="3">
    <source>
        <dbReference type="ARBA" id="ARBA00022679"/>
    </source>
</evidence>
<sequence>MTSPPAAGRPRGGGAARLALPDFPWDTLAPHAARARAVPGGVCDLSVGTPVDPTPALLQDALRAAADAPGYPQVWGTPAVREAVAGWYARRRGVPDLDPDGVMPVPGSKELVAWLPTLLGLGPGDVVVHPEVAYPTYDVGARLAGAAPLPLDDVASLPSPDVDLPGGARGRVRLVWLNTPSNPTGAVDGVERLAGVVAWARAHDVVVASDECYAELGWAAAPDAAAGTTTDARGDVVVPSALDPRVVGDDPAGVLSVYSLSKQSNLAGYRAALVAGDPALVRELVAVRRHTGAIVPRPVQEALRVALGDDAHVAEQKERYRARRDLLRGALEAAGGRVDHSGAGLYLWTTFDEDALTTVARLADAGVLVAPGGFYGAAGARHVRVALTATDERVATAADRLRALA</sequence>
<evidence type="ECO:0000256" key="1">
    <source>
        <dbReference type="ARBA" id="ARBA00001933"/>
    </source>
</evidence>
<dbReference type="Gene3D" id="3.90.1150.10">
    <property type="entry name" value="Aspartate Aminotransferase, domain 1"/>
    <property type="match status" value="1"/>
</dbReference>
<comment type="caution">
    <text evidence="6">The sequence shown here is derived from an EMBL/GenBank/DDBJ whole genome shotgun (WGS) entry which is preliminary data.</text>
</comment>
<proteinExistence type="inferred from homology"/>
<dbReference type="InParanoid" id="A0A3N1HN98"/>
<dbReference type="InterPro" id="IPR019880">
    <property type="entry name" value="OxyQ"/>
</dbReference>
<dbReference type="PROSITE" id="PS00105">
    <property type="entry name" value="AA_TRANSFER_CLASS_1"/>
    <property type="match status" value="1"/>
</dbReference>
<dbReference type="Gene3D" id="3.40.640.10">
    <property type="entry name" value="Type I PLP-dependent aspartate aminotransferase-like (Major domain)"/>
    <property type="match status" value="1"/>
</dbReference>
<dbReference type="Proteomes" id="UP000276232">
    <property type="component" value="Unassembled WGS sequence"/>
</dbReference>
<dbReference type="InterPro" id="IPR015424">
    <property type="entry name" value="PyrdxlP-dep_Trfase"/>
</dbReference>
<dbReference type="EC" id="2.6.1.-" evidence="4"/>
<feature type="domain" description="Aminotransferase class I/classII large" evidence="5">
    <location>
        <begin position="44"/>
        <end position="401"/>
    </location>
</feature>
<evidence type="ECO:0000313" key="7">
    <source>
        <dbReference type="Proteomes" id="UP000276232"/>
    </source>
</evidence>
<dbReference type="InterPro" id="IPR004839">
    <property type="entry name" value="Aminotransferase_I/II_large"/>
</dbReference>
<dbReference type="RefSeq" id="WP_277872069.1">
    <property type="nucleotide sequence ID" value="NZ_RJKN01000003.1"/>
</dbReference>
<dbReference type="InterPro" id="IPR015421">
    <property type="entry name" value="PyrdxlP-dep_Trfase_major"/>
</dbReference>
<name>A0A3N1HN98_9ACTN</name>
<dbReference type="PANTHER" id="PTHR42832">
    <property type="entry name" value="AMINO ACID AMINOTRANSFERASE"/>
    <property type="match status" value="1"/>
</dbReference>
<protein>
    <recommendedName>
        <fullName evidence="4">Aminotransferase</fullName>
        <ecNumber evidence="4">2.6.1.-</ecNumber>
    </recommendedName>
</protein>
<gene>
    <name evidence="6" type="ORF">EDC03_1548</name>
</gene>
<dbReference type="SUPFAM" id="SSF53383">
    <property type="entry name" value="PLP-dependent transferases"/>
    <property type="match status" value="1"/>
</dbReference>
<dbReference type="AlphaFoldDB" id="A0A3N1HN98"/>
<dbReference type="Pfam" id="PF00155">
    <property type="entry name" value="Aminotran_1_2"/>
    <property type="match status" value="1"/>
</dbReference>
<dbReference type="NCBIfam" id="TIGR03539">
    <property type="entry name" value="DapC_actino"/>
    <property type="match status" value="1"/>
</dbReference>
<reference evidence="6 7" key="1">
    <citation type="journal article" date="2015" name="Stand. Genomic Sci.">
        <title>Genomic Encyclopedia of Bacterial and Archaeal Type Strains, Phase III: the genomes of soil and plant-associated and newly described type strains.</title>
        <authorList>
            <person name="Whitman W.B."/>
            <person name="Woyke T."/>
            <person name="Klenk H.P."/>
            <person name="Zhou Y."/>
            <person name="Lilburn T.G."/>
            <person name="Beck B.J."/>
            <person name="De Vos P."/>
            <person name="Vandamme P."/>
            <person name="Eisen J.A."/>
            <person name="Garrity G."/>
            <person name="Hugenholtz P."/>
            <person name="Kyrpides N.C."/>
        </authorList>
    </citation>
    <scope>NUCLEOTIDE SEQUENCE [LARGE SCALE GENOMIC DNA]</scope>
    <source>
        <strain evidence="6 7">CECT 7306</strain>
    </source>
</reference>
<dbReference type="InterPro" id="IPR015422">
    <property type="entry name" value="PyrdxlP-dep_Trfase_small"/>
</dbReference>
<dbReference type="EMBL" id="RJKN01000003">
    <property type="protein sequence ID" value="ROP43951.1"/>
    <property type="molecule type" value="Genomic_DNA"/>
</dbReference>
<keyword evidence="3 4" id="KW-0808">Transferase</keyword>
<organism evidence="6 7">
    <name type="scientific">Pseudokineococcus lusitanus</name>
    <dbReference type="NCBI Taxonomy" id="763993"/>
    <lineage>
        <taxon>Bacteria</taxon>
        <taxon>Bacillati</taxon>
        <taxon>Actinomycetota</taxon>
        <taxon>Actinomycetes</taxon>
        <taxon>Kineosporiales</taxon>
        <taxon>Kineosporiaceae</taxon>
        <taxon>Pseudokineococcus</taxon>
    </lineage>
</organism>
<dbReference type="InterPro" id="IPR050881">
    <property type="entry name" value="LL-DAP_aminotransferase"/>
</dbReference>
<keyword evidence="2 4" id="KW-0032">Aminotransferase</keyword>